<feature type="domain" description="C2H2-type" evidence="8">
    <location>
        <begin position="518"/>
        <end position="545"/>
    </location>
</feature>
<dbReference type="Gene3D" id="3.30.160.60">
    <property type="entry name" value="Classic Zinc Finger"/>
    <property type="match status" value="11"/>
</dbReference>
<protein>
    <submittedName>
        <fullName evidence="11">Zinc finger protein 436-like</fullName>
    </submittedName>
</protein>
<dbReference type="GeneID" id="107107602"/>
<name>A0ABM1JPK9_GEKJA</name>
<dbReference type="InterPro" id="IPR036236">
    <property type="entry name" value="Znf_C2H2_sf"/>
</dbReference>
<dbReference type="Proteomes" id="UP000694871">
    <property type="component" value="Unplaced"/>
</dbReference>
<feature type="region of interest" description="Disordered" evidence="7">
    <location>
        <begin position="337"/>
        <end position="360"/>
    </location>
</feature>
<feature type="compositionally biased region" description="Basic and acidic residues" evidence="7">
    <location>
        <begin position="349"/>
        <end position="358"/>
    </location>
</feature>
<dbReference type="SUPFAM" id="SSF47353">
    <property type="entry name" value="Retrovirus capsid dimerization domain-like"/>
    <property type="match status" value="1"/>
</dbReference>
<feature type="domain" description="C2H2-type" evidence="8">
    <location>
        <begin position="602"/>
        <end position="629"/>
    </location>
</feature>
<evidence type="ECO:0000259" key="9">
    <source>
        <dbReference type="PROSITE" id="PS50804"/>
    </source>
</evidence>
<dbReference type="PANTHER" id="PTHR23226:SF377">
    <property type="entry name" value="ZINC FINGER AND SCAN DOMAIN-CONTAINING PROTEIN 20"/>
    <property type="match status" value="1"/>
</dbReference>
<feature type="domain" description="C2H2-type" evidence="8">
    <location>
        <begin position="630"/>
        <end position="657"/>
    </location>
</feature>
<dbReference type="SMART" id="SM00355">
    <property type="entry name" value="ZnF_C2H2"/>
    <property type="match status" value="10"/>
</dbReference>
<dbReference type="PANTHER" id="PTHR23226">
    <property type="entry name" value="ZINC FINGER AND SCAN DOMAIN-CONTAINING"/>
    <property type="match status" value="1"/>
</dbReference>
<accession>A0ABM1JPK9</accession>
<organism evidence="10 11">
    <name type="scientific">Gekko japonicus</name>
    <name type="common">Schlegel's Japanese gecko</name>
    <dbReference type="NCBI Taxonomy" id="146911"/>
    <lineage>
        <taxon>Eukaryota</taxon>
        <taxon>Metazoa</taxon>
        <taxon>Chordata</taxon>
        <taxon>Craniata</taxon>
        <taxon>Vertebrata</taxon>
        <taxon>Euteleostomi</taxon>
        <taxon>Lepidosauria</taxon>
        <taxon>Squamata</taxon>
        <taxon>Bifurcata</taxon>
        <taxon>Gekkota</taxon>
        <taxon>Gekkonidae</taxon>
        <taxon>Gekkoninae</taxon>
        <taxon>Gekko</taxon>
    </lineage>
</organism>
<feature type="domain" description="SCAN box" evidence="9">
    <location>
        <begin position="131"/>
        <end position="213"/>
    </location>
</feature>
<evidence type="ECO:0000313" key="11">
    <source>
        <dbReference type="RefSeq" id="XP_015263396.1"/>
    </source>
</evidence>
<feature type="domain" description="C2H2-type" evidence="8">
    <location>
        <begin position="574"/>
        <end position="601"/>
    </location>
</feature>
<evidence type="ECO:0000256" key="7">
    <source>
        <dbReference type="SAM" id="MobiDB-lite"/>
    </source>
</evidence>
<gene>
    <name evidence="11" type="primary">LOC107107602</name>
</gene>
<feature type="domain" description="C2H2-type" evidence="8">
    <location>
        <begin position="658"/>
        <end position="685"/>
    </location>
</feature>
<keyword evidence="4" id="KW-0862">Zinc</keyword>
<dbReference type="RefSeq" id="XP_015263396.1">
    <property type="nucleotide sequence ID" value="XM_015407910.1"/>
</dbReference>
<feature type="domain" description="C2H2-type" evidence="8">
    <location>
        <begin position="434"/>
        <end position="461"/>
    </location>
</feature>
<feature type="domain" description="C2H2-type" evidence="8">
    <location>
        <begin position="490"/>
        <end position="517"/>
    </location>
</feature>
<proteinExistence type="predicted"/>
<feature type="region of interest" description="Disordered" evidence="7">
    <location>
        <begin position="1"/>
        <end position="27"/>
    </location>
</feature>
<dbReference type="Gene3D" id="1.10.4020.10">
    <property type="entry name" value="DNA breaking-rejoining enzymes"/>
    <property type="match status" value="1"/>
</dbReference>
<keyword evidence="5" id="KW-0539">Nucleus</keyword>
<feature type="domain" description="C2H2-type" evidence="8">
    <location>
        <begin position="462"/>
        <end position="489"/>
    </location>
</feature>
<dbReference type="InterPro" id="IPR038269">
    <property type="entry name" value="SCAN_sf"/>
</dbReference>
<evidence type="ECO:0000313" key="10">
    <source>
        <dbReference type="Proteomes" id="UP000694871"/>
    </source>
</evidence>
<feature type="domain" description="C2H2-type" evidence="8">
    <location>
        <begin position="546"/>
        <end position="573"/>
    </location>
</feature>
<dbReference type="PROSITE" id="PS50157">
    <property type="entry name" value="ZINC_FINGER_C2H2_2"/>
    <property type="match status" value="10"/>
</dbReference>
<evidence type="ECO:0000256" key="6">
    <source>
        <dbReference type="PROSITE-ProRule" id="PRU00042"/>
    </source>
</evidence>
<evidence type="ECO:0000256" key="4">
    <source>
        <dbReference type="ARBA" id="ARBA00022833"/>
    </source>
</evidence>
<feature type="compositionally biased region" description="Basic and acidic residues" evidence="7">
    <location>
        <begin position="18"/>
        <end position="27"/>
    </location>
</feature>
<keyword evidence="1" id="KW-0479">Metal-binding</keyword>
<keyword evidence="2" id="KW-0677">Repeat</keyword>
<evidence type="ECO:0000256" key="1">
    <source>
        <dbReference type="ARBA" id="ARBA00022723"/>
    </source>
</evidence>
<dbReference type="PROSITE" id="PS50804">
    <property type="entry name" value="SCAN_BOX"/>
    <property type="match status" value="1"/>
</dbReference>
<keyword evidence="3 6" id="KW-0863">Zinc-finger</keyword>
<dbReference type="PROSITE" id="PS00028">
    <property type="entry name" value="ZINC_FINGER_C2H2_1"/>
    <property type="match status" value="10"/>
</dbReference>
<dbReference type="SMART" id="SM00431">
    <property type="entry name" value="SCAN"/>
    <property type="match status" value="1"/>
</dbReference>
<keyword evidence="10" id="KW-1185">Reference proteome</keyword>
<evidence type="ECO:0000256" key="2">
    <source>
        <dbReference type="ARBA" id="ARBA00022737"/>
    </source>
</evidence>
<sequence>MQPASSGGSFRSAPPSDQVKEEPQEGLAEHWEARWQEFLRRVESPHSGWGISPQQEKPSPWEDTKSFLASFEQVAEACQWPREQWVSRLLPALSGEPKQAFIVLDAADREDYGKVKAAILRGDVLSREKQRQHFRRFHYQEAEGPRGAYGQLQDLCRQWLKVERCSKEQILEVLILEQFLTILPPEIQSWVRESGPDTCSQAVFLAEDFLNKLFGILSLFLQQPKSGWPSVMGGNMCLEIQSKWHYMGYPLGKKRIFLSVASRKMSQQVRRGQSISQETHLREDVDESLPCGGDCRFPNETTVQTGADTAGCRGKSENESVPCGLPSEQVKCEQLKENFSDQSGPQSQEEDHVEKRTESSISCRVGDVHEITVQQMEERNDFIGAQWRIHMELPECGMLSTGKKPYQCLECGKSFNRSSTLRSHQRLHTGDKPFECLECGKSLCDKSSLIQHQRIHTGEKPYKCLECGKSFIQSSKLTRHQRMHTGEKVHSCSYCAKSFSDKSSLIQHQRIHTGEKPYKCLECGKSFNQRANFTRHRRMHTGDKAYSCPDCGKSLCDKSSLLQHQRIHTGEKPFKCSECGKSFNKSTNFVRHMRIHTGEKPFSCSYCSKNFYDKASLIQHQRVHTGEKPFKCLECGRRFSHRGSLRGHQRLHTGEKPYTCSHCSKSFFALSSLLKHKTTHTGEKPYKCTACGKSTHLSSDQRTHPEKEQYKCLDCSKTFCDQPGLVRTAMEETV</sequence>
<dbReference type="InterPro" id="IPR013087">
    <property type="entry name" value="Znf_C2H2_type"/>
</dbReference>
<evidence type="ECO:0000256" key="3">
    <source>
        <dbReference type="ARBA" id="ARBA00022771"/>
    </source>
</evidence>
<dbReference type="CDD" id="cd07936">
    <property type="entry name" value="SCAN"/>
    <property type="match status" value="1"/>
</dbReference>
<dbReference type="SUPFAM" id="SSF57667">
    <property type="entry name" value="beta-beta-alpha zinc fingers"/>
    <property type="match status" value="6"/>
</dbReference>
<evidence type="ECO:0000256" key="5">
    <source>
        <dbReference type="ARBA" id="ARBA00023242"/>
    </source>
</evidence>
<evidence type="ECO:0000259" key="8">
    <source>
        <dbReference type="PROSITE" id="PS50157"/>
    </source>
</evidence>
<dbReference type="Pfam" id="PF00096">
    <property type="entry name" value="zf-C2H2"/>
    <property type="match status" value="9"/>
</dbReference>
<dbReference type="Pfam" id="PF02023">
    <property type="entry name" value="SCAN"/>
    <property type="match status" value="1"/>
</dbReference>
<dbReference type="InterPro" id="IPR003309">
    <property type="entry name" value="SCAN_dom"/>
</dbReference>
<feature type="domain" description="C2H2-type" evidence="8">
    <location>
        <begin position="406"/>
        <end position="433"/>
    </location>
</feature>
<reference evidence="11" key="1">
    <citation type="submission" date="2025-08" db="UniProtKB">
        <authorList>
            <consortium name="RefSeq"/>
        </authorList>
    </citation>
    <scope>IDENTIFICATION</scope>
</reference>